<dbReference type="PIRSF" id="PIRSF029658">
    <property type="entry name" value="UCP029658_TPR"/>
    <property type="match status" value="1"/>
</dbReference>
<dbReference type="Gene3D" id="1.25.40.10">
    <property type="entry name" value="Tetratricopeptide repeat domain"/>
    <property type="match status" value="1"/>
</dbReference>
<dbReference type="PROSITE" id="PS51257">
    <property type="entry name" value="PROKAR_LIPOPROTEIN"/>
    <property type="match status" value="1"/>
</dbReference>
<reference evidence="2" key="1">
    <citation type="submission" date="2016-09" db="EMBL/GenBank/DDBJ databases">
        <authorList>
            <person name="Varghese N."/>
            <person name="Submissions S."/>
        </authorList>
    </citation>
    <scope>NUCLEOTIDE SEQUENCE [LARGE SCALE GENOMIC DNA]</scope>
    <source>
        <strain evidence="2">TNe-862</strain>
    </source>
</reference>
<organism evidence="1 2">
    <name type="scientific">Paraburkholderia lycopersici</name>
    <dbReference type="NCBI Taxonomy" id="416944"/>
    <lineage>
        <taxon>Bacteria</taxon>
        <taxon>Pseudomonadati</taxon>
        <taxon>Pseudomonadota</taxon>
        <taxon>Betaproteobacteria</taxon>
        <taxon>Burkholderiales</taxon>
        <taxon>Burkholderiaceae</taxon>
        <taxon>Paraburkholderia</taxon>
    </lineage>
</organism>
<dbReference type="STRING" id="416944.SAMN05421548_13923"/>
<keyword evidence="2" id="KW-1185">Reference proteome</keyword>
<name>A0A1G7BFJ9_9BURK</name>
<dbReference type="EMBL" id="FMYQ01000039">
    <property type="protein sequence ID" value="SDE25858.1"/>
    <property type="molecule type" value="Genomic_DNA"/>
</dbReference>
<gene>
    <name evidence="1" type="ORF">SAMN05421548_13923</name>
</gene>
<sequence length="286" mass="30405">MSDFITRQVSVLGRMLVVAVLGVFGACASKEQGYAMGAHARTEIQVREAIRDPAPDMPGIYLSLIERMQGDGLYYASLAHIDAYEHEYGVSPESILLRADALRATGQRTASAATYSQLLATRLAARAHRGLGLLAGAANDFPGAARELGEASRLAPTDALTLSDLGYALLREGNAEGARVPLLKAIELDSHDPKIAANVALYFASSGDSARAQTLIEQQGFSPEVRAAVERDAQNVADALHRHEISRTGKLTECATVSAPPYAVTSTQVLWPCGSGQPRIIQHAGQ</sequence>
<dbReference type="RefSeq" id="WP_092005187.1">
    <property type="nucleotide sequence ID" value="NZ_FMYQ01000039.1"/>
</dbReference>
<dbReference type="InterPro" id="IPR011990">
    <property type="entry name" value="TPR-like_helical_dom_sf"/>
</dbReference>
<proteinExistence type="predicted"/>
<evidence type="ECO:0000313" key="1">
    <source>
        <dbReference type="EMBL" id="SDE25858.1"/>
    </source>
</evidence>
<dbReference type="InterPro" id="IPR016931">
    <property type="entry name" value="UCP029658_TPR"/>
</dbReference>
<accession>A0A1G7BFJ9</accession>
<protein>
    <submittedName>
        <fullName evidence="1">Uncharacterized protein</fullName>
    </submittedName>
</protein>
<dbReference type="Proteomes" id="UP000198908">
    <property type="component" value="Unassembled WGS sequence"/>
</dbReference>
<dbReference type="AlphaFoldDB" id="A0A1G7BFJ9"/>
<dbReference type="SUPFAM" id="SSF48452">
    <property type="entry name" value="TPR-like"/>
    <property type="match status" value="1"/>
</dbReference>
<evidence type="ECO:0000313" key="2">
    <source>
        <dbReference type="Proteomes" id="UP000198908"/>
    </source>
</evidence>
<dbReference type="OrthoDB" id="8535852at2"/>